<name>A0A6J4IRM0_9ACTN</name>
<accession>A0A6J4IRM0</accession>
<gene>
    <name evidence="2" type="ORF">AVDCRST_MAG41-2241</name>
</gene>
<proteinExistence type="predicted"/>
<reference evidence="2" key="1">
    <citation type="submission" date="2020-02" db="EMBL/GenBank/DDBJ databases">
        <authorList>
            <person name="Meier V. D."/>
        </authorList>
    </citation>
    <scope>NUCLEOTIDE SEQUENCE</scope>
    <source>
        <strain evidence="2">AVDCRST_MAG41</strain>
    </source>
</reference>
<dbReference type="EMBL" id="CADCTP010000204">
    <property type="protein sequence ID" value="CAA9257300.1"/>
    <property type="molecule type" value="Genomic_DNA"/>
</dbReference>
<dbReference type="AlphaFoldDB" id="A0A6J4IRM0"/>
<evidence type="ECO:0000313" key="2">
    <source>
        <dbReference type="EMBL" id="CAA9257300.1"/>
    </source>
</evidence>
<feature type="region of interest" description="Disordered" evidence="1">
    <location>
        <begin position="1"/>
        <end position="33"/>
    </location>
</feature>
<feature type="compositionally biased region" description="Low complexity" evidence="1">
    <location>
        <begin position="13"/>
        <end position="24"/>
    </location>
</feature>
<sequence length="33" mass="2608">PVTDAAVGGGAGPVPVGGVPAAGAPVGGGAGPA</sequence>
<evidence type="ECO:0000256" key="1">
    <source>
        <dbReference type="SAM" id="MobiDB-lite"/>
    </source>
</evidence>
<organism evidence="2">
    <name type="scientific">uncultured Mycobacteriales bacterium</name>
    <dbReference type="NCBI Taxonomy" id="581187"/>
    <lineage>
        <taxon>Bacteria</taxon>
        <taxon>Bacillati</taxon>
        <taxon>Actinomycetota</taxon>
        <taxon>Actinomycetes</taxon>
        <taxon>Mycobacteriales</taxon>
        <taxon>environmental samples</taxon>
    </lineage>
</organism>
<protein>
    <submittedName>
        <fullName evidence="2">Uncharacterized protein</fullName>
    </submittedName>
</protein>
<feature type="non-terminal residue" evidence="2">
    <location>
        <position position="1"/>
    </location>
</feature>